<sequence length="488" mass="55453">MSDLILFWHRRDLRIADNTGLAAARERTRKVVGLFCLDPNILERDDIAAVRVSYLIGSLAALQKRYESVGSQLLILHGNPTQAIPALADTLKAHSVFWNWDVEPYSHERDTKIIGALKEKGIGFIEKNWDQILHTPEEISTGSKAPYTVYSPFWKNWSSKPKAQPVATLSDAEGLTEAELEIARIAGVKELPSATDLGFVWDGGMSIEPGEVAALERLEEFAYNAINSYKEDRNFPSINGTSRLSAALKFGVIGVRTVWKTTLDAMENSRSEETEISIRTWQQEIAWREFYQHAMYHFPELAEGAFRETFKNFPWQTNEKYYQAWCEGKTGYPIVDAAMRQMNELGWMHNRCRMIVASFFTKDLLLDPRLGEKYFMQRLIDGDLSANNGGWQWSASSGMDPKPVRIFNPASQAQKFDAEAEYIREWVPELRSVDTEYLVTGKITPLERDALGYPQPIVDHNKQQRIFKEIYQRQKGAIPDLGGAGNGL</sequence>
<name>A0A3S1AN59_9CYAN</name>
<evidence type="ECO:0000256" key="3">
    <source>
        <dbReference type="ARBA" id="ARBA00022991"/>
    </source>
</evidence>
<dbReference type="Gene3D" id="1.10.579.10">
    <property type="entry name" value="DNA Cyclobutane Dipyrimidine Photolyase, subunit A, domain 3"/>
    <property type="match status" value="1"/>
</dbReference>
<dbReference type="SUPFAM" id="SSF52425">
    <property type="entry name" value="Cryptochrome/photolyase, N-terminal domain"/>
    <property type="match status" value="1"/>
</dbReference>
<keyword evidence="2 4" id="KW-0274">FAD</keyword>
<evidence type="ECO:0000313" key="7">
    <source>
        <dbReference type="EMBL" id="RUT05195.1"/>
    </source>
</evidence>
<evidence type="ECO:0000313" key="8">
    <source>
        <dbReference type="Proteomes" id="UP000271624"/>
    </source>
</evidence>
<comment type="similarity">
    <text evidence="5">Belongs to the DNA photolyase family.</text>
</comment>
<dbReference type="Proteomes" id="UP000271624">
    <property type="component" value="Unassembled WGS sequence"/>
</dbReference>
<feature type="binding site" evidence="4">
    <location>
        <begin position="241"/>
        <end position="245"/>
    </location>
    <ligand>
        <name>FAD</name>
        <dbReference type="ChEBI" id="CHEBI:57692"/>
    </ligand>
</feature>
<dbReference type="PRINTS" id="PR00147">
    <property type="entry name" value="DNAPHOTLYASE"/>
</dbReference>
<comment type="cofactor">
    <cofactor evidence="4">
        <name>FAD</name>
        <dbReference type="ChEBI" id="CHEBI:57692"/>
    </cofactor>
    <text evidence="4">Binds 1 FAD per subunit.</text>
</comment>
<evidence type="ECO:0000256" key="2">
    <source>
        <dbReference type="ARBA" id="ARBA00022827"/>
    </source>
</evidence>
<dbReference type="GO" id="GO:0071949">
    <property type="term" value="F:FAD binding"/>
    <property type="evidence" value="ECO:0007669"/>
    <property type="project" value="TreeGrafter"/>
</dbReference>
<dbReference type="InterPro" id="IPR006050">
    <property type="entry name" value="DNA_photolyase_N"/>
</dbReference>
<dbReference type="InterPro" id="IPR014729">
    <property type="entry name" value="Rossmann-like_a/b/a_fold"/>
</dbReference>
<organism evidence="7 8">
    <name type="scientific">Dulcicalothrix desertica PCC 7102</name>
    <dbReference type="NCBI Taxonomy" id="232991"/>
    <lineage>
        <taxon>Bacteria</taxon>
        <taxon>Bacillati</taxon>
        <taxon>Cyanobacteriota</taxon>
        <taxon>Cyanophyceae</taxon>
        <taxon>Nostocales</taxon>
        <taxon>Calotrichaceae</taxon>
        <taxon>Dulcicalothrix</taxon>
    </lineage>
</organism>
<dbReference type="PROSITE" id="PS00394">
    <property type="entry name" value="DNA_PHOTOLYASES_1_1"/>
    <property type="match status" value="1"/>
</dbReference>
<dbReference type="EMBL" id="RSCL01000009">
    <property type="protein sequence ID" value="RUT05195.1"/>
    <property type="molecule type" value="Genomic_DNA"/>
</dbReference>
<dbReference type="Gene3D" id="1.25.40.80">
    <property type="match status" value="1"/>
</dbReference>
<dbReference type="InterPro" id="IPR002081">
    <property type="entry name" value="Cryptochrome/DNA_photolyase_1"/>
</dbReference>
<dbReference type="PANTHER" id="PTHR11455">
    <property type="entry name" value="CRYPTOCHROME"/>
    <property type="match status" value="1"/>
</dbReference>
<keyword evidence="1 4" id="KW-0285">Flavoprotein</keyword>
<comment type="caution">
    <text evidence="7">The sequence shown here is derived from an EMBL/GenBank/DDBJ whole genome shotgun (WGS) entry which is preliminary data.</text>
</comment>
<dbReference type="GO" id="GO:0006950">
    <property type="term" value="P:response to stress"/>
    <property type="evidence" value="ECO:0007669"/>
    <property type="project" value="UniProtKB-ARBA"/>
</dbReference>
<dbReference type="PANTHER" id="PTHR11455:SF9">
    <property type="entry name" value="CRYPTOCHROME CIRCADIAN CLOCK 5 ISOFORM X1"/>
    <property type="match status" value="1"/>
</dbReference>
<dbReference type="Gene3D" id="3.40.50.620">
    <property type="entry name" value="HUPs"/>
    <property type="match status" value="1"/>
</dbReference>
<proteinExistence type="inferred from homology"/>
<keyword evidence="8" id="KW-1185">Reference proteome</keyword>
<feature type="binding site" evidence="4">
    <location>
        <position position="281"/>
    </location>
    <ligand>
        <name>FAD</name>
        <dbReference type="ChEBI" id="CHEBI:57692"/>
    </ligand>
</feature>
<dbReference type="OrthoDB" id="9772484at2"/>
<protein>
    <submittedName>
        <fullName evidence="7">Deoxyribodipyrimidine photo-lyase</fullName>
    </submittedName>
</protein>
<keyword evidence="7" id="KW-0456">Lyase</keyword>
<dbReference type="GO" id="GO:0009416">
    <property type="term" value="P:response to light stimulus"/>
    <property type="evidence" value="ECO:0007669"/>
    <property type="project" value="TreeGrafter"/>
</dbReference>
<dbReference type="InterPro" id="IPR036134">
    <property type="entry name" value="Crypto/Photolyase_FAD-like_sf"/>
</dbReference>
<dbReference type="PROSITE" id="PS51645">
    <property type="entry name" value="PHR_CRY_ALPHA_BETA"/>
    <property type="match status" value="1"/>
</dbReference>
<dbReference type="Pfam" id="PF03441">
    <property type="entry name" value="FAD_binding_7"/>
    <property type="match status" value="1"/>
</dbReference>
<dbReference type="InterPro" id="IPR036155">
    <property type="entry name" value="Crypto/Photolyase_N_sf"/>
</dbReference>
<evidence type="ECO:0000256" key="5">
    <source>
        <dbReference type="RuleBase" id="RU004182"/>
    </source>
</evidence>
<feature type="domain" description="Photolyase/cryptochrome alpha/beta" evidence="6">
    <location>
        <begin position="3"/>
        <end position="132"/>
    </location>
</feature>
<keyword evidence="3 5" id="KW-0157">Chromophore</keyword>
<dbReference type="GO" id="GO:0003677">
    <property type="term" value="F:DNA binding"/>
    <property type="evidence" value="ECO:0007669"/>
    <property type="project" value="TreeGrafter"/>
</dbReference>
<feature type="binding site" evidence="4">
    <location>
        <begin position="284"/>
        <end position="291"/>
    </location>
    <ligand>
        <name>FAD</name>
        <dbReference type="ChEBI" id="CHEBI:57692"/>
    </ligand>
</feature>
<dbReference type="RefSeq" id="WP_127082436.1">
    <property type="nucleotide sequence ID" value="NZ_RSCL01000009.1"/>
</dbReference>
<dbReference type="Pfam" id="PF00875">
    <property type="entry name" value="DNA_photolyase"/>
    <property type="match status" value="1"/>
</dbReference>
<dbReference type="InterPro" id="IPR005101">
    <property type="entry name" value="Cryptochr/Photolyase_FAD-bd"/>
</dbReference>
<dbReference type="AlphaFoldDB" id="A0A3S1AN59"/>
<dbReference type="GO" id="GO:0006139">
    <property type="term" value="P:nucleobase-containing compound metabolic process"/>
    <property type="evidence" value="ECO:0007669"/>
    <property type="project" value="UniProtKB-ARBA"/>
</dbReference>
<evidence type="ECO:0000256" key="1">
    <source>
        <dbReference type="ARBA" id="ARBA00022630"/>
    </source>
</evidence>
<reference evidence="7" key="1">
    <citation type="submission" date="2018-12" db="EMBL/GenBank/DDBJ databases">
        <authorList>
            <person name="Will S."/>
            <person name="Neumann-Schaal M."/>
            <person name="Henke P."/>
        </authorList>
    </citation>
    <scope>NUCLEOTIDE SEQUENCE</scope>
    <source>
        <strain evidence="7">PCC 7102</strain>
    </source>
</reference>
<evidence type="ECO:0000259" key="6">
    <source>
        <dbReference type="PROSITE" id="PS51645"/>
    </source>
</evidence>
<dbReference type="InterPro" id="IPR018394">
    <property type="entry name" value="DNA_photolyase_1_CS_C"/>
</dbReference>
<evidence type="ECO:0000256" key="4">
    <source>
        <dbReference type="PIRSR" id="PIRSR602081-1"/>
    </source>
</evidence>
<dbReference type="SUPFAM" id="SSF48173">
    <property type="entry name" value="Cryptochrome/photolyase FAD-binding domain"/>
    <property type="match status" value="1"/>
</dbReference>
<feature type="binding site" evidence="4">
    <location>
        <position position="229"/>
    </location>
    <ligand>
        <name>FAD</name>
        <dbReference type="ChEBI" id="CHEBI:57692"/>
    </ligand>
</feature>
<reference evidence="7" key="2">
    <citation type="journal article" date="2019" name="Genome Biol. Evol.">
        <title>Day and night: Metabolic profiles and evolutionary relationships of six axenic non-marine cyanobacteria.</title>
        <authorList>
            <person name="Will S.E."/>
            <person name="Henke P."/>
            <person name="Boedeker C."/>
            <person name="Huang S."/>
            <person name="Brinkmann H."/>
            <person name="Rohde M."/>
            <person name="Jarek M."/>
            <person name="Friedl T."/>
            <person name="Seufert S."/>
            <person name="Schumacher M."/>
            <person name="Overmann J."/>
            <person name="Neumann-Schaal M."/>
            <person name="Petersen J."/>
        </authorList>
    </citation>
    <scope>NUCLEOTIDE SEQUENCE [LARGE SCALE GENOMIC DNA]</scope>
    <source>
        <strain evidence="7">PCC 7102</strain>
    </source>
</reference>
<accession>A0A3S1AN59</accession>
<gene>
    <name evidence="7" type="primary">phrA</name>
    <name evidence="7" type="ORF">DSM106972_040160</name>
</gene>
<feature type="binding site" evidence="4">
    <location>
        <begin position="381"/>
        <end position="383"/>
    </location>
    <ligand>
        <name>FAD</name>
        <dbReference type="ChEBI" id="CHEBI:57692"/>
    </ligand>
</feature>
<dbReference type="GO" id="GO:0003904">
    <property type="term" value="F:deoxyribodipyrimidine photo-lyase activity"/>
    <property type="evidence" value="ECO:0007669"/>
    <property type="project" value="TreeGrafter"/>
</dbReference>